<comment type="similarity">
    <text evidence="1">Belongs to the protein-tyrosine phosphatase family.</text>
</comment>
<dbReference type="PROSITE" id="PS00383">
    <property type="entry name" value="TYR_PHOSPHATASE_1"/>
    <property type="match status" value="1"/>
</dbReference>
<sequence length="245" mass="26098">MSDARDDRTLRADGLYNGRDLGGLRLRDGSTTPTGRVFRSEGVDRVTAAGWDALHDAGIRTVVDLRAPSETARDTGVRPEWLTTVVVDHDGLDVAPSFWEAYWETGLVGTPLYYGPHLAELPERTGEALRAIARAEPGGVLFHCAGGRDRTGIVALALLTIAGVDPEAIVADYLATVGNAPALLASIGVPANEDRIEALCAEHGTTVEDAFRVVVDGFDVDRFVERSGLDTADLEALRTFCAAVA</sequence>
<dbReference type="SUPFAM" id="SSF52799">
    <property type="entry name" value="(Phosphotyrosine protein) phosphatases II"/>
    <property type="match status" value="1"/>
</dbReference>
<dbReference type="InterPro" id="IPR029021">
    <property type="entry name" value="Prot-tyrosine_phosphatase-like"/>
</dbReference>
<dbReference type="RefSeq" id="WP_182515124.1">
    <property type="nucleotide sequence ID" value="NZ_JACGXP010000001.1"/>
</dbReference>
<evidence type="ECO:0000256" key="1">
    <source>
        <dbReference type="ARBA" id="ARBA00009580"/>
    </source>
</evidence>
<reference evidence="2 3" key="1">
    <citation type="submission" date="2020-07" db="EMBL/GenBank/DDBJ databases">
        <title>Above-ground endophytic microbial communities from plants in different locations in the United States.</title>
        <authorList>
            <person name="Frank C."/>
        </authorList>
    </citation>
    <scope>NUCLEOTIDE SEQUENCE [LARGE SCALE GENOMIC DNA]</scope>
    <source>
        <strain evidence="2 3">WPL5_2</strain>
    </source>
</reference>
<dbReference type="Pfam" id="PF13350">
    <property type="entry name" value="Y_phosphatase3"/>
    <property type="match status" value="1"/>
</dbReference>
<protein>
    <recommendedName>
        <fullName evidence="4">Tyrosine-protein phosphatase</fullName>
    </recommendedName>
</protein>
<dbReference type="AlphaFoldDB" id="A0AAW3T3Z7"/>
<organism evidence="2 3">
    <name type="scientific">Curtobacterium pusillum</name>
    <dbReference type="NCBI Taxonomy" id="69373"/>
    <lineage>
        <taxon>Bacteria</taxon>
        <taxon>Bacillati</taxon>
        <taxon>Actinomycetota</taxon>
        <taxon>Actinomycetes</taxon>
        <taxon>Micrococcales</taxon>
        <taxon>Microbacteriaceae</taxon>
        <taxon>Curtobacterium</taxon>
    </lineage>
</organism>
<gene>
    <name evidence="2" type="ORF">FHW23_000642</name>
</gene>
<dbReference type="InterPro" id="IPR026893">
    <property type="entry name" value="Tyr/Ser_Pase_IphP-type"/>
</dbReference>
<evidence type="ECO:0000313" key="2">
    <source>
        <dbReference type="EMBL" id="MBA8989410.1"/>
    </source>
</evidence>
<dbReference type="PANTHER" id="PTHR31126">
    <property type="entry name" value="TYROSINE-PROTEIN PHOSPHATASE"/>
    <property type="match status" value="1"/>
</dbReference>
<accession>A0AAW3T3Z7</accession>
<proteinExistence type="inferred from homology"/>
<dbReference type="Gene3D" id="3.90.190.10">
    <property type="entry name" value="Protein tyrosine phosphatase superfamily"/>
    <property type="match status" value="1"/>
</dbReference>
<name>A0AAW3T3Z7_9MICO</name>
<dbReference type="InterPro" id="IPR016130">
    <property type="entry name" value="Tyr_Pase_AS"/>
</dbReference>
<dbReference type="GO" id="GO:0004721">
    <property type="term" value="F:phosphoprotein phosphatase activity"/>
    <property type="evidence" value="ECO:0007669"/>
    <property type="project" value="InterPro"/>
</dbReference>
<dbReference type="PANTHER" id="PTHR31126:SF1">
    <property type="entry name" value="TYROSINE SPECIFIC PROTEIN PHOSPHATASES DOMAIN-CONTAINING PROTEIN"/>
    <property type="match status" value="1"/>
</dbReference>
<evidence type="ECO:0000313" key="3">
    <source>
        <dbReference type="Proteomes" id="UP000590225"/>
    </source>
</evidence>
<comment type="caution">
    <text evidence="2">The sequence shown here is derived from an EMBL/GenBank/DDBJ whole genome shotgun (WGS) entry which is preliminary data.</text>
</comment>
<dbReference type="Proteomes" id="UP000590225">
    <property type="component" value="Unassembled WGS sequence"/>
</dbReference>
<dbReference type="EMBL" id="JACGXP010000001">
    <property type="protein sequence ID" value="MBA8989410.1"/>
    <property type="molecule type" value="Genomic_DNA"/>
</dbReference>
<evidence type="ECO:0008006" key="4">
    <source>
        <dbReference type="Google" id="ProtNLM"/>
    </source>
</evidence>